<reference evidence="2" key="1">
    <citation type="submission" date="2020-06" db="EMBL/GenBank/DDBJ databases">
        <title>A novel thermopfilic bacterium from Erzurum, Turkey.</title>
        <authorList>
            <person name="Adiguzel A."/>
            <person name="Ay H."/>
            <person name="Baltaci M.O."/>
        </authorList>
    </citation>
    <scope>NUCLEOTIDE SEQUENCE</scope>
    <source>
        <strain evidence="2">P2</strain>
    </source>
</reference>
<evidence type="ECO:0000256" key="1">
    <source>
        <dbReference type="SAM" id="Phobius"/>
    </source>
</evidence>
<keyword evidence="1" id="KW-0812">Transmembrane</keyword>
<dbReference type="AlphaFoldDB" id="A0A8J8GB67"/>
<evidence type="ECO:0000313" key="3">
    <source>
        <dbReference type="Proteomes" id="UP000625804"/>
    </source>
</evidence>
<dbReference type="EMBL" id="JABTTE010000001">
    <property type="protein sequence ID" value="NSL50232.1"/>
    <property type="molecule type" value="Genomic_DNA"/>
</dbReference>
<sequence>MIYLFMAYTAIWVLISVYLIILGKRQERIVKQIEYIKELQGKQMTDFNRE</sequence>
<evidence type="ECO:0000313" key="2">
    <source>
        <dbReference type="EMBL" id="NSL50232.1"/>
    </source>
</evidence>
<keyword evidence="1" id="KW-1133">Transmembrane helix</keyword>
<keyword evidence="1" id="KW-0472">Membrane</keyword>
<name>A0A8J8GB67_9BACI</name>
<dbReference type="NCBIfam" id="TIGR04391">
    <property type="entry name" value="CcmD_alt_fam"/>
    <property type="match status" value="1"/>
</dbReference>
<gene>
    <name evidence="2" type="ORF">HR057_00460</name>
</gene>
<comment type="caution">
    <text evidence="2">The sequence shown here is derived from an EMBL/GenBank/DDBJ whole genome shotgun (WGS) entry which is preliminary data.</text>
</comment>
<dbReference type="Proteomes" id="UP000625804">
    <property type="component" value="Unassembled WGS sequence"/>
</dbReference>
<protein>
    <submittedName>
        <fullName evidence="2">CcmD family protein</fullName>
    </submittedName>
</protein>
<feature type="transmembrane region" description="Helical" evidence="1">
    <location>
        <begin position="6"/>
        <end position="23"/>
    </location>
</feature>
<accession>A0A8J8GB67</accession>
<keyword evidence="3" id="KW-1185">Reference proteome</keyword>
<dbReference type="RefSeq" id="WP_173729436.1">
    <property type="nucleotide sequence ID" value="NZ_JABTTE010000001.1"/>
</dbReference>
<organism evidence="2 3">
    <name type="scientific">Calidifontibacillus erzurumensis</name>
    <dbReference type="NCBI Taxonomy" id="2741433"/>
    <lineage>
        <taxon>Bacteria</taxon>
        <taxon>Bacillati</taxon>
        <taxon>Bacillota</taxon>
        <taxon>Bacilli</taxon>
        <taxon>Bacillales</taxon>
        <taxon>Bacillaceae</taxon>
        <taxon>Calidifontibacillus/Schinkia group</taxon>
        <taxon>Calidifontibacillus</taxon>
    </lineage>
</organism>
<dbReference type="InterPro" id="IPR030888">
    <property type="entry name" value="Put_ccm"/>
</dbReference>
<proteinExistence type="predicted"/>